<dbReference type="EMBL" id="JABEZZ010000004">
    <property type="protein sequence ID" value="MBA0584113.1"/>
    <property type="molecule type" value="Genomic_DNA"/>
</dbReference>
<gene>
    <name evidence="3" type="ORF">Gorai_014941</name>
</gene>
<dbReference type="AlphaFoldDB" id="A0A7J8P4H9"/>
<feature type="compositionally biased region" description="Low complexity" evidence="1">
    <location>
        <begin position="1"/>
        <end position="11"/>
    </location>
</feature>
<feature type="domain" description="DUF4283" evidence="2">
    <location>
        <begin position="27"/>
        <end position="88"/>
    </location>
</feature>
<protein>
    <recommendedName>
        <fullName evidence="2">DUF4283 domain-containing protein</fullName>
    </recommendedName>
</protein>
<sequence length="152" mass="17645">MEDELANLNLANEEEDPVQGQEDDEENEEDFSLCMVGRVLTDSAVHFSSMRNILAELWHLIEWVTISKIENRILFHFYNEIDLKRVLDGYGESFCPLRLTLGLQEVGFGWNISLKTPPQREAPIVSRWLMEDLKDMIKSGMDMDVHEGKQQM</sequence>
<accession>A0A7J8P4H9</accession>
<evidence type="ECO:0000313" key="3">
    <source>
        <dbReference type="EMBL" id="MBA0584113.1"/>
    </source>
</evidence>
<evidence type="ECO:0000313" key="4">
    <source>
        <dbReference type="Proteomes" id="UP000593578"/>
    </source>
</evidence>
<name>A0A7J8P4H9_GOSRA</name>
<feature type="region of interest" description="Disordered" evidence="1">
    <location>
        <begin position="1"/>
        <end position="27"/>
    </location>
</feature>
<feature type="compositionally biased region" description="Acidic residues" evidence="1">
    <location>
        <begin position="12"/>
        <end position="27"/>
    </location>
</feature>
<comment type="caution">
    <text evidence="3">The sequence shown here is derived from an EMBL/GenBank/DDBJ whole genome shotgun (WGS) entry which is preliminary data.</text>
</comment>
<proteinExistence type="predicted"/>
<evidence type="ECO:0000259" key="2">
    <source>
        <dbReference type="Pfam" id="PF14111"/>
    </source>
</evidence>
<evidence type="ECO:0000256" key="1">
    <source>
        <dbReference type="SAM" id="MobiDB-lite"/>
    </source>
</evidence>
<dbReference type="Pfam" id="PF14111">
    <property type="entry name" value="DUF4283"/>
    <property type="match status" value="1"/>
</dbReference>
<reference evidence="3 4" key="1">
    <citation type="journal article" date="2019" name="Genome Biol. Evol.">
        <title>Insights into the evolution of the New World diploid cottons (Gossypium, subgenus Houzingenia) based on genome sequencing.</title>
        <authorList>
            <person name="Grover C.E."/>
            <person name="Arick M.A. 2nd"/>
            <person name="Thrash A."/>
            <person name="Conover J.L."/>
            <person name="Sanders W.S."/>
            <person name="Peterson D.G."/>
            <person name="Frelichowski J.E."/>
            <person name="Scheffler J.A."/>
            <person name="Scheffler B.E."/>
            <person name="Wendel J.F."/>
        </authorList>
    </citation>
    <scope>NUCLEOTIDE SEQUENCE [LARGE SCALE GENOMIC DNA]</scope>
    <source>
        <strain evidence="3">8</strain>
        <tissue evidence="3">Leaf</tissue>
    </source>
</reference>
<dbReference type="Proteomes" id="UP000593578">
    <property type="component" value="Unassembled WGS sequence"/>
</dbReference>
<organism evidence="3 4">
    <name type="scientific">Gossypium raimondii</name>
    <name type="common">Peruvian cotton</name>
    <name type="synonym">Gossypium klotzschianum subsp. raimondii</name>
    <dbReference type="NCBI Taxonomy" id="29730"/>
    <lineage>
        <taxon>Eukaryota</taxon>
        <taxon>Viridiplantae</taxon>
        <taxon>Streptophyta</taxon>
        <taxon>Embryophyta</taxon>
        <taxon>Tracheophyta</taxon>
        <taxon>Spermatophyta</taxon>
        <taxon>Magnoliopsida</taxon>
        <taxon>eudicotyledons</taxon>
        <taxon>Gunneridae</taxon>
        <taxon>Pentapetalae</taxon>
        <taxon>rosids</taxon>
        <taxon>malvids</taxon>
        <taxon>Malvales</taxon>
        <taxon>Malvaceae</taxon>
        <taxon>Malvoideae</taxon>
        <taxon>Gossypium</taxon>
    </lineage>
</organism>
<dbReference type="InterPro" id="IPR025558">
    <property type="entry name" value="DUF4283"/>
</dbReference>